<name>A0ABV6RWT8_9GAMM</name>
<sequence>MNRVKTPDEFRRILRRGRRVGGPLLVAHTLHTDGEPVRFGFVVGRGVGNAVVRNRVKRRLRAIAFGFLPALPAGTSVVVRALPPAASATFPDLSAGLREALDRAVVPE</sequence>
<keyword evidence="9" id="KW-1133">Transmembrane helix</keyword>
<comment type="function">
    <text evidence="1 7">RNaseP catalyzes the removal of the 5'-leader sequence from pre-tRNA to produce the mature 5'-terminus. It can also cleave other RNA substrates such as 4.5S RNA. The protein component plays an auxiliary but essential role in vivo by binding to the 5'-leader sequence and broadening the substrate specificity of the ribozyme.</text>
</comment>
<evidence type="ECO:0000256" key="8">
    <source>
        <dbReference type="NCBIfam" id="TIGR00188"/>
    </source>
</evidence>
<dbReference type="EMBL" id="JBHLTG010000005">
    <property type="protein sequence ID" value="MFC0680353.1"/>
    <property type="molecule type" value="Genomic_DNA"/>
</dbReference>
<dbReference type="InterPro" id="IPR020539">
    <property type="entry name" value="RNase_P_CS"/>
</dbReference>
<evidence type="ECO:0000256" key="1">
    <source>
        <dbReference type="ARBA" id="ARBA00002663"/>
    </source>
</evidence>
<gene>
    <name evidence="7 10" type="primary">rnpA</name>
    <name evidence="10" type="ORF">ACFFGH_21175</name>
</gene>
<comment type="caution">
    <text evidence="10">The sequence shown here is derived from an EMBL/GenBank/DDBJ whole genome shotgun (WGS) entry which is preliminary data.</text>
</comment>
<evidence type="ECO:0000256" key="7">
    <source>
        <dbReference type="HAMAP-Rule" id="MF_00227"/>
    </source>
</evidence>
<reference evidence="10 11" key="1">
    <citation type="submission" date="2024-09" db="EMBL/GenBank/DDBJ databases">
        <authorList>
            <person name="Sun Q."/>
            <person name="Mori K."/>
        </authorList>
    </citation>
    <scope>NUCLEOTIDE SEQUENCE [LARGE SCALE GENOMIC DNA]</scope>
    <source>
        <strain evidence="10 11">KCTC 23076</strain>
    </source>
</reference>
<evidence type="ECO:0000256" key="4">
    <source>
        <dbReference type="ARBA" id="ARBA00022759"/>
    </source>
</evidence>
<evidence type="ECO:0000313" key="10">
    <source>
        <dbReference type="EMBL" id="MFC0680353.1"/>
    </source>
</evidence>
<comment type="subunit">
    <text evidence="7">Consists of a catalytic RNA component (M1 or rnpB) and a protein subunit.</text>
</comment>
<dbReference type="InterPro" id="IPR000100">
    <property type="entry name" value="RNase_P"/>
</dbReference>
<dbReference type="SUPFAM" id="SSF54211">
    <property type="entry name" value="Ribosomal protein S5 domain 2-like"/>
    <property type="match status" value="1"/>
</dbReference>
<protein>
    <recommendedName>
        <fullName evidence="7 8">Ribonuclease P protein component</fullName>
        <shortName evidence="7">RNase P protein</shortName>
        <shortName evidence="7">RNaseP protein</shortName>
        <ecNumber evidence="7 8">3.1.26.5</ecNumber>
    </recommendedName>
    <alternativeName>
        <fullName evidence="7">Protein C5</fullName>
    </alternativeName>
</protein>
<dbReference type="NCBIfam" id="TIGR00188">
    <property type="entry name" value="rnpA"/>
    <property type="match status" value="1"/>
</dbReference>
<dbReference type="PANTHER" id="PTHR33992">
    <property type="entry name" value="RIBONUCLEASE P PROTEIN COMPONENT"/>
    <property type="match status" value="1"/>
</dbReference>
<evidence type="ECO:0000256" key="9">
    <source>
        <dbReference type="SAM" id="Phobius"/>
    </source>
</evidence>
<feature type="transmembrane region" description="Helical" evidence="9">
    <location>
        <begin position="62"/>
        <end position="82"/>
    </location>
</feature>
<evidence type="ECO:0000256" key="2">
    <source>
        <dbReference type="ARBA" id="ARBA00022694"/>
    </source>
</evidence>
<dbReference type="Proteomes" id="UP001589896">
    <property type="component" value="Unassembled WGS sequence"/>
</dbReference>
<evidence type="ECO:0000256" key="5">
    <source>
        <dbReference type="ARBA" id="ARBA00022801"/>
    </source>
</evidence>
<keyword evidence="3 7" id="KW-0540">Nuclease</keyword>
<dbReference type="HAMAP" id="MF_00227">
    <property type="entry name" value="RNase_P"/>
    <property type="match status" value="1"/>
</dbReference>
<evidence type="ECO:0000256" key="3">
    <source>
        <dbReference type="ARBA" id="ARBA00022722"/>
    </source>
</evidence>
<dbReference type="InterPro" id="IPR014721">
    <property type="entry name" value="Ribsml_uS5_D2-typ_fold_subgr"/>
</dbReference>
<proteinExistence type="inferred from homology"/>
<keyword evidence="5 7" id="KW-0378">Hydrolase</keyword>
<keyword evidence="6 7" id="KW-0694">RNA-binding</keyword>
<dbReference type="PROSITE" id="PS00648">
    <property type="entry name" value="RIBONUCLEASE_P"/>
    <property type="match status" value="1"/>
</dbReference>
<evidence type="ECO:0000256" key="6">
    <source>
        <dbReference type="ARBA" id="ARBA00022884"/>
    </source>
</evidence>
<comment type="similarity">
    <text evidence="7">Belongs to the RnpA family.</text>
</comment>
<keyword evidence="2 7" id="KW-0819">tRNA processing</keyword>
<organism evidence="10 11">
    <name type="scientific">Lysobacter korlensis</name>
    <dbReference type="NCBI Taxonomy" id="553636"/>
    <lineage>
        <taxon>Bacteria</taxon>
        <taxon>Pseudomonadati</taxon>
        <taxon>Pseudomonadota</taxon>
        <taxon>Gammaproteobacteria</taxon>
        <taxon>Lysobacterales</taxon>
        <taxon>Lysobacteraceae</taxon>
        <taxon>Lysobacter</taxon>
    </lineage>
</organism>
<keyword evidence="9" id="KW-0812">Transmembrane</keyword>
<keyword evidence="4 7" id="KW-0255">Endonuclease</keyword>
<evidence type="ECO:0000313" key="11">
    <source>
        <dbReference type="Proteomes" id="UP001589896"/>
    </source>
</evidence>
<keyword evidence="11" id="KW-1185">Reference proteome</keyword>
<dbReference type="PANTHER" id="PTHR33992:SF1">
    <property type="entry name" value="RIBONUCLEASE P PROTEIN COMPONENT"/>
    <property type="match status" value="1"/>
</dbReference>
<dbReference type="Pfam" id="PF00825">
    <property type="entry name" value="Ribonuclease_P"/>
    <property type="match status" value="1"/>
</dbReference>
<dbReference type="EC" id="3.1.26.5" evidence="7 8"/>
<dbReference type="InterPro" id="IPR020568">
    <property type="entry name" value="Ribosomal_Su5_D2-typ_SF"/>
</dbReference>
<comment type="catalytic activity">
    <reaction evidence="7">
        <text>Endonucleolytic cleavage of RNA, removing 5'-extranucleotides from tRNA precursor.</text>
        <dbReference type="EC" id="3.1.26.5"/>
    </reaction>
</comment>
<dbReference type="GO" id="GO:0004526">
    <property type="term" value="F:ribonuclease P activity"/>
    <property type="evidence" value="ECO:0007669"/>
    <property type="project" value="UniProtKB-EC"/>
</dbReference>
<dbReference type="Gene3D" id="3.30.230.10">
    <property type="match status" value="1"/>
</dbReference>
<accession>A0ABV6RWT8</accession>
<keyword evidence="9" id="KW-0472">Membrane</keyword>